<accession>A0ABT8LG25</accession>
<evidence type="ECO:0000256" key="1">
    <source>
        <dbReference type="SAM" id="Phobius"/>
    </source>
</evidence>
<feature type="transmembrane region" description="Helical" evidence="1">
    <location>
        <begin position="184"/>
        <end position="205"/>
    </location>
</feature>
<dbReference type="RefSeq" id="WP_346761474.1">
    <property type="nucleotide sequence ID" value="NZ_JAUJEB010000008.1"/>
</dbReference>
<reference evidence="2" key="1">
    <citation type="submission" date="2023-06" db="EMBL/GenBank/DDBJ databases">
        <title>Genomic of Agaribacillus aureum.</title>
        <authorList>
            <person name="Wang G."/>
        </authorList>
    </citation>
    <scope>NUCLEOTIDE SEQUENCE</scope>
    <source>
        <strain evidence="2">BMA12</strain>
    </source>
</reference>
<dbReference type="EMBL" id="JAUJEB010000008">
    <property type="protein sequence ID" value="MDN5216136.1"/>
    <property type="molecule type" value="Genomic_DNA"/>
</dbReference>
<dbReference type="PANTHER" id="PTHR34219">
    <property type="entry name" value="IRON-REGULATED INNER MEMBRANE PROTEIN-RELATED"/>
    <property type="match status" value="1"/>
</dbReference>
<evidence type="ECO:0000313" key="3">
    <source>
        <dbReference type="Proteomes" id="UP001172083"/>
    </source>
</evidence>
<dbReference type="PANTHER" id="PTHR34219:SF8">
    <property type="entry name" value="PEPSY DOMAIN-CONTAINING PROTEIN"/>
    <property type="match status" value="1"/>
</dbReference>
<keyword evidence="1" id="KW-0472">Membrane</keyword>
<dbReference type="Pfam" id="PF03929">
    <property type="entry name" value="PepSY_TM"/>
    <property type="match status" value="1"/>
</dbReference>
<gene>
    <name evidence="2" type="ORF">QQ020_28980</name>
</gene>
<sequence>MAYLSKRLLFDIHSWIGIKLSILFFIVCFSGTLAVFSHELDWLFNPEMRTTPQEQRASKNLVVSNLEKVYPDGEIIFWSRSREPYLADIITTKVNGVIRYVFANPYTGEIQGSANLTIQRFFRDLHYYLFIPFQVGNFIVLFFGFVLLVSLITGIVSYKHWYKKLFVLTTGKGFNVFFRSLHRLVGVWSIPFMALISVTGIWYFVERADLPKVSPYLRVETPPIDSTQFVNNPIENFTYYLDYDRCVNLAKKSIPNLEVNNLFVPSKNGRPVYITGLSKVPLVRPRANRVYINPYNYEVIKVQRAESINTITWINDIADPLHFGYWGGWVTKVIWFIFGLAISGLILTGTWISLKRKIKNVAVLRKKRMGKWRYVNWLFVVAIQIFMYILLIKRYQISIAEHVIITVSWILVFVIGYYIFSYRVNAGTQSSTKSK</sequence>
<keyword evidence="3" id="KW-1185">Reference proteome</keyword>
<proteinExistence type="predicted"/>
<feature type="transmembrane region" description="Helical" evidence="1">
    <location>
        <begin position="374"/>
        <end position="391"/>
    </location>
</feature>
<keyword evidence="1" id="KW-0812">Transmembrane</keyword>
<name>A0ABT8LG25_9BACT</name>
<feature type="transmembrane region" description="Helical" evidence="1">
    <location>
        <begin position="12"/>
        <end position="36"/>
    </location>
</feature>
<comment type="caution">
    <text evidence="2">The sequence shown here is derived from an EMBL/GenBank/DDBJ whole genome shotgun (WGS) entry which is preliminary data.</text>
</comment>
<dbReference type="InterPro" id="IPR005625">
    <property type="entry name" value="PepSY-ass_TM"/>
</dbReference>
<dbReference type="Proteomes" id="UP001172083">
    <property type="component" value="Unassembled WGS sequence"/>
</dbReference>
<feature type="transmembrane region" description="Helical" evidence="1">
    <location>
        <begin position="138"/>
        <end position="158"/>
    </location>
</feature>
<feature type="transmembrane region" description="Helical" evidence="1">
    <location>
        <begin position="397"/>
        <end position="420"/>
    </location>
</feature>
<feature type="transmembrane region" description="Helical" evidence="1">
    <location>
        <begin position="333"/>
        <end position="354"/>
    </location>
</feature>
<evidence type="ECO:0000313" key="2">
    <source>
        <dbReference type="EMBL" id="MDN5216136.1"/>
    </source>
</evidence>
<organism evidence="2 3">
    <name type="scientific">Agaribacillus aureus</name>
    <dbReference type="NCBI Taxonomy" id="3051825"/>
    <lineage>
        <taxon>Bacteria</taxon>
        <taxon>Pseudomonadati</taxon>
        <taxon>Bacteroidota</taxon>
        <taxon>Cytophagia</taxon>
        <taxon>Cytophagales</taxon>
        <taxon>Splendidivirgaceae</taxon>
        <taxon>Agaribacillus</taxon>
    </lineage>
</organism>
<protein>
    <submittedName>
        <fullName evidence="2">PepSY-associated TM helix domain-containing protein</fullName>
    </submittedName>
</protein>
<keyword evidence="1" id="KW-1133">Transmembrane helix</keyword>